<name>A0A8S5TPJ6_9CAUD</name>
<dbReference type="EMBL" id="BK032872">
    <property type="protein sequence ID" value="DAF65077.1"/>
    <property type="molecule type" value="Genomic_DNA"/>
</dbReference>
<organism evidence="1">
    <name type="scientific">Podoviridae sp. ct2iq11</name>
    <dbReference type="NCBI Taxonomy" id="2827720"/>
    <lineage>
        <taxon>Viruses</taxon>
        <taxon>Duplodnaviria</taxon>
        <taxon>Heunggongvirae</taxon>
        <taxon>Uroviricota</taxon>
        <taxon>Caudoviricetes</taxon>
    </lineage>
</organism>
<reference evidence="1" key="1">
    <citation type="journal article" date="2021" name="Proc. Natl. Acad. Sci. U.S.A.">
        <title>A Catalog of Tens of Thousands of Viruses from Human Metagenomes Reveals Hidden Associations with Chronic Diseases.</title>
        <authorList>
            <person name="Tisza M.J."/>
            <person name="Buck C.B."/>
        </authorList>
    </citation>
    <scope>NUCLEOTIDE SEQUENCE</scope>
    <source>
        <strain evidence="1">Ct2iq11</strain>
    </source>
</reference>
<evidence type="ECO:0000313" key="1">
    <source>
        <dbReference type="EMBL" id="DAF65077.1"/>
    </source>
</evidence>
<sequence length="81" mass="9226">MFPPEAENNPIRVLARQLKSDVYLKETLLAFLRQIREGRETDFVLAAKAGVMHPDKLQNAAMLLGRVNELKSLEEIIFGME</sequence>
<accession>A0A8S5TPJ6</accession>
<proteinExistence type="predicted"/>
<protein>
    <submittedName>
        <fullName evidence="1">Uncharacterized protein</fullName>
    </submittedName>
</protein>